<keyword evidence="2" id="KW-1133">Transmembrane helix</keyword>
<keyword evidence="5" id="KW-1185">Reference proteome</keyword>
<gene>
    <name evidence="4" type="ORF">CEY15_09730</name>
</gene>
<dbReference type="Pfam" id="PF10756">
    <property type="entry name" value="bPH_6"/>
    <property type="match status" value="1"/>
</dbReference>
<name>A0A2A2WPE7_9ACTN</name>
<feature type="transmembrane region" description="Helical" evidence="2">
    <location>
        <begin position="57"/>
        <end position="73"/>
    </location>
</feature>
<evidence type="ECO:0000259" key="3">
    <source>
        <dbReference type="Pfam" id="PF10756"/>
    </source>
</evidence>
<evidence type="ECO:0000313" key="5">
    <source>
        <dbReference type="Proteomes" id="UP000218810"/>
    </source>
</evidence>
<dbReference type="AlphaFoldDB" id="A0A2A2WPE7"/>
<feature type="transmembrane region" description="Helical" evidence="2">
    <location>
        <begin position="35"/>
        <end position="51"/>
    </location>
</feature>
<dbReference type="EMBL" id="NTGA01000017">
    <property type="protein sequence ID" value="PAY23072.1"/>
    <property type="molecule type" value="Genomic_DNA"/>
</dbReference>
<proteinExistence type="predicted"/>
<feature type="region of interest" description="Disordered" evidence="1">
    <location>
        <begin position="1"/>
        <end position="24"/>
    </location>
</feature>
<accession>A0A2A2WPE7</accession>
<evidence type="ECO:0000256" key="2">
    <source>
        <dbReference type="SAM" id="Phobius"/>
    </source>
</evidence>
<comment type="caution">
    <text evidence="4">The sequence shown here is derived from an EMBL/GenBank/DDBJ whole genome shotgun (WGS) entry which is preliminary data.</text>
</comment>
<evidence type="ECO:0000313" key="4">
    <source>
        <dbReference type="EMBL" id="PAY23072.1"/>
    </source>
</evidence>
<evidence type="ECO:0000256" key="1">
    <source>
        <dbReference type="SAM" id="MobiDB-lite"/>
    </source>
</evidence>
<keyword evidence="2" id="KW-0472">Membrane</keyword>
<sequence length="155" mass="17252">MVDRETVEGTMSAPFRAPHPESTPSDRALFRVNPMSYAVIVIVVLAILWPVSTYPVALGWLVLLPIAFGWWVARTNTRLDEDGVHLSSWRSSRFVPWDEVKGVLFPKNGFARLVTTTDHSFPMGGVSFHDLPRLSVASRGRIRDPYSASRADDAG</sequence>
<reference evidence="5" key="1">
    <citation type="submission" date="2017-09" db="EMBL/GenBank/DDBJ databases">
        <authorList>
            <person name="Zhang Y."/>
            <person name="Huang X."/>
            <person name="Liu J."/>
            <person name="Lu L."/>
            <person name="Peng K."/>
        </authorList>
    </citation>
    <scope>NUCLEOTIDE SEQUENCE [LARGE SCALE GENOMIC DNA]</scope>
    <source>
        <strain evidence="5">S-XJ-1</strain>
    </source>
</reference>
<organism evidence="4 5">
    <name type="scientific">Dietzia natronolimnaea</name>
    <dbReference type="NCBI Taxonomy" id="161920"/>
    <lineage>
        <taxon>Bacteria</taxon>
        <taxon>Bacillati</taxon>
        <taxon>Actinomycetota</taxon>
        <taxon>Actinomycetes</taxon>
        <taxon>Mycobacteriales</taxon>
        <taxon>Dietziaceae</taxon>
        <taxon>Dietzia</taxon>
    </lineage>
</organism>
<feature type="domain" description="Low molecular weight protein antigen 6 PH" evidence="3">
    <location>
        <begin position="74"/>
        <end position="144"/>
    </location>
</feature>
<protein>
    <recommendedName>
        <fullName evidence="3">Low molecular weight protein antigen 6 PH domain-containing protein</fullName>
    </recommendedName>
</protein>
<dbReference type="InterPro" id="IPR019692">
    <property type="entry name" value="CFP-6_PH"/>
</dbReference>
<dbReference type="Proteomes" id="UP000218810">
    <property type="component" value="Unassembled WGS sequence"/>
</dbReference>
<keyword evidence="2" id="KW-0812">Transmembrane</keyword>